<comment type="caution">
    <text evidence="1">The sequence shown here is derived from an EMBL/GenBank/DDBJ whole genome shotgun (WGS) entry which is preliminary data.</text>
</comment>
<accession>A0A0F9DI23</accession>
<dbReference type="AlphaFoldDB" id="A0A0F9DI23"/>
<sequence length="37" mass="4053">LGETAEVMWLEPDAVIVQFPDGDERALFFGECEGIAP</sequence>
<organism evidence="1">
    <name type="scientific">marine sediment metagenome</name>
    <dbReference type="NCBI Taxonomy" id="412755"/>
    <lineage>
        <taxon>unclassified sequences</taxon>
        <taxon>metagenomes</taxon>
        <taxon>ecological metagenomes</taxon>
    </lineage>
</organism>
<reference evidence="1" key="1">
    <citation type="journal article" date="2015" name="Nature">
        <title>Complex archaea that bridge the gap between prokaryotes and eukaryotes.</title>
        <authorList>
            <person name="Spang A."/>
            <person name="Saw J.H."/>
            <person name="Jorgensen S.L."/>
            <person name="Zaremba-Niedzwiedzka K."/>
            <person name="Martijn J."/>
            <person name="Lind A.E."/>
            <person name="van Eijk R."/>
            <person name="Schleper C."/>
            <person name="Guy L."/>
            <person name="Ettema T.J."/>
        </authorList>
    </citation>
    <scope>NUCLEOTIDE SEQUENCE</scope>
</reference>
<protein>
    <submittedName>
        <fullName evidence="1">Uncharacterized protein</fullName>
    </submittedName>
</protein>
<dbReference type="EMBL" id="LAZR01028869">
    <property type="protein sequence ID" value="KKL61269.1"/>
    <property type="molecule type" value="Genomic_DNA"/>
</dbReference>
<feature type="non-terminal residue" evidence="1">
    <location>
        <position position="1"/>
    </location>
</feature>
<gene>
    <name evidence="1" type="ORF">LCGC14_2196960</name>
</gene>
<name>A0A0F9DI23_9ZZZZ</name>
<proteinExistence type="predicted"/>
<evidence type="ECO:0000313" key="1">
    <source>
        <dbReference type="EMBL" id="KKL61269.1"/>
    </source>
</evidence>